<dbReference type="AlphaFoldDB" id="A0A1M5UZ25"/>
<dbReference type="CDD" id="cd16896">
    <property type="entry name" value="LT_Slt70-like"/>
    <property type="match status" value="1"/>
</dbReference>
<feature type="domain" description="Transglycosylase SLT" evidence="2">
    <location>
        <begin position="41"/>
        <end position="154"/>
    </location>
</feature>
<evidence type="ECO:0000313" key="3">
    <source>
        <dbReference type="EMBL" id="SHH68252.1"/>
    </source>
</evidence>
<dbReference type="SUPFAM" id="SSF53955">
    <property type="entry name" value="Lysozyme-like"/>
    <property type="match status" value="1"/>
</dbReference>
<dbReference type="EMBL" id="FQXR01000003">
    <property type="protein sequence ID" value="SHH68252.1"/>
    <property type="molecule type" value="Genomic_DNA"/>
</dbReference>
<sequence length="217" mass="25477">MARLFNHKIKKFFICILIAVLLFISIKLVVKIIYPINYENYIKKYSQHYNIDSHLVAAIINVESKYDTFAVSKKDARGLMQISPTTGNWASEKIDIQDFTLESLYDPEINIRIGCWYLSVLTDEFNGNLQLILAAYNGGSGNVNKWLKDDRYSEDGKSLDYIPFKETSDYVEKVLKNYEMYKKIYKNTFDMESSSRYNFKKNIKSTFIKMFENYIDV</sequence>
<evidence type="ECO:0000259" key="2">
    <source>
        <dbReference type="Pfam" id="PF01464"/>
    </source>
</evidence>
<evidence type="ECO:0000256" key="1">
    <source>
        <dbReference type="SAM" id="Phobius"/>
    </source>
</evidence>
<dbReference type="Pfam" id="PF01464">
    <property type="entry name" value="SLT"/>
    <property type="match status" value="1"/>
</dbReference>
<reference evidence="3 4" key="1">
    <citation type="submission" date="2016-11" db="EMBL/GenBank/DDBJ databases">
        <authorList>
            <person name="Jaros S."/>
            <person name="Januszkiewicz K."/>
            <person name="Wedrychowicz H."/>
        </authorList>
    </citation>
    <scope>NUCLEOTIDE SEQUENCE [LARGE SCALE GENOMIC DNA]</scope>
    <source>
        <strain evidence="3 4">DSM 13106</strain>
    </source>
</reference>
<proteinExistence type="predicted"/>
<protein>
    <submittedName>
        <fullName evidence="3">Soluble lytic murein transglycosylase</fullName>
    </submittedName>
</protein>
<name>A0A1M5UZ25_9FIRM</name>
<dbReference type="Gene3D" id="1.10.530.10">
    <property type="match status" value="1"/>
</dbReference>
<dbReference type="InterPro" id="IPR008258">
    <property type="entry name" value="Transglycosylase_SLT_dom_1"/>
</dbReference>
<keyword evidence="1" id="KW-1133">Transmembrane helix</keyword>
<gene>
    <name evidence="3" type="ORF">SAMN02745180_00825</name>
</gene>
<keyword evidence="1" id="KW-0472">Membrane</keyword>
<dbReference type="OrthoDB" id="9815002at2"/>
<dbReference type="Proteomes" id="UP000184389">
    <property type="component" value="Unassembled WGS sequence"/>
</dbReference>
<accession>A0A1M5UZ25</accession>
<dbReference type="STRING" id="1123281.SAMN02745180_00825"/>
<dbReference type="PANTHER" id="PTHR37423:SF2">
    <property type="entry name" value="MEMBRANE-BOUND LYTIC MUREIN TRANSGLYCOSYLASE C"/>
    <property type="match status" value="1"/>
</dbReference>
<dbReference type="PANTHER" id="PTHR37423">
    <property type="entry name" value="SOLUBLE LYTIC MUREIN TRANSGLYCOSYLASE-RELATED"/>
    <property type="match status" value="1"/>
</dbReference>
<organism evidence="3 4">
    <name type="scientific">Sporanaerobacter acetigenes DSM 13106</name>
    <dbReference type="NCBI Taxonomy" id="1123281"/>
    <lineage>
        <taxon>Bacteria</taxon>
        <taxon>Bacillati</taxon>
        <taxon>Bacillota</taxon>
        <taxon>Tissierellia</taxon>
        <taxon>Tissierellales</taxon>
        <taxon>Sporanaerobacteraceae</taxon>
        <taxon>Sporanaerobacter</taxon>
    </lineage>
</organism>
<feature type="transmembrane region" description="Helical" evidence="1">
    <location>
        <begin position="12"/>
        <end position="34"/>
    </location>
</feature>
<keyword evidence="1" id="KW-0812">Transmembrane</keyword>
<keyword evidence="4" id="KW-1185">Reference proteome</keyword>
<dbReference type="InterPro" id="IPR023346">
    <property type="entry name" value="Lysozyme-like_dom_sf"/>
</dbReference>
<evidence type="ECO:0000313" key="4">
    <source>
        <dbReference type="Proteomes" id="UP000184389"/>
    </source>
</evidence>
<dbReference type="RefSeq" id="WP_072743407.1">
    <property type="nucleotide sequence ID" value="NZ_FQXR01000003.1"/>
</dbReference>